<dbReference type="RefSeq" id="WP_091771762.1">
    <property type="nucleotide sequence ID" value="NZ_FNHG01000023.1"/>
</dbReference>
<proteinExistence type="inferred from homology"/>
<dbReference type="OrthoDB" id="9803476at2"/>
<name>A0A1G9W8U6_9PROT</name>
<reference evidence="3 4" key="1">
    <citation type="submission" date="2016-10" db="EMBL/GenBank/DDBJ databases">
        <authorList>
            <person name="de Groot N.N."/>
        </authorList>
    </citation>
    <scope>NUCLEOTIDE SEQUENCE [LARGE SCALE GENOMIC DNA]</scope>
    <source>
        <strain evidence="3 4">DSM 16077</strain>
    </source>
</reference>
<dbReference type="AlphaFoldDB" id="A0A1G9W8U6"/>
<keyword evidence="4" id="KW-1185">Reference proteome</keyword>
<feature type="domain" description="Activator of Hsp90 ATPase homologue 1/2-like C-terminal" evidence="2">
    <location>
        <begin position="13"/>
        <end position="139"/>
    </location>
</feature>
<comment type="similarity">
    <text evidence="1">Belongs to the AHA1 family.</text>
</comment>
<dbReference type="Proteomes" id="UP000199759">
    <property type="component" value="Unassembled WGS sequence"/>
</dbReference>
<dbReference type="InterPro" id="IPR023393">
    <property type="entry name" value="START-like_dom_sf"/>
</dbReference>
<dbReference type="Gene3D" id="3.30.530.20">
    <property type="match status" value="1"/>
</dbReference>
<dbReference type="InterPro" id="IPR013538">
    <property type="entry name" value="ASHA1/2-like_C"/>
</dbReference>
<dbReference type="STRING" id="144026.SAMN04488568_12322"/>
<dbReference type="EMBL" id="FNHG01000023">
    <property type="protein sequence ID" value="SDM80968.1"/>
    <property type="molecule type" value="Genomic_DNA"/>
</dbReference>
<accession>A0A1G9W8U6</accession>
<evidence type="ECO:0000256" key="1">
    <source>
        <dbReference type="ARBA" id="ARBA00006817"/>
    </source>
</evidence>
<evidence type="ECO:0000313" key="4">
    <source>
        <dbReference type="Proteomes" id="UP000199759"/>
    </source>
</evidence>
<organism evidence="3 4">
    <name type="scientific">Maricaulis salignorans</name>
    <dbReference type="NCBI Taxonomy" id="144026"/>
    <lineage>
        <taxon>Bacteria</taxon>
        <taxon>Pseudomonadati</taxon>
        <taxon>Pseudomonadota</taxon>
        <taxon>Alphaproteobacteria</taxon>
        <taxon>Maricaulales</taxon>
        <taxon>Maricaulaceae</taxon>
        <taxon>Maricaulis</taxon>
    </lineage>
</organism>
<evidence type="ECO:0000259" key="2">
    <source>
        <dbReference type="Pfam" id="PF08327"/>
    </source>
</evidence>
<evidence type="ECO:0000313" key="3">
    <source>
        <dbReference type="EMBL" id="SDM80968.1"/>
    </source>
</evidence>
<dbReference type="SUPFAM" id="SSF55961">
    <property type="entry name" value="Bet v1-like"/>
    <property type="match status" value="1"/>
</dbReference>
<dbReference type="CDD" id="cd07814">
    <property type="entry name" value="SRPBCC_CalC_Aha1-like"/>
    <property type="match status" value="1"/>
</dbReference>
<protein>
    <submittedName>
        <fullName evidence="3">Uncharacterized conserved protein YndB, AHSA1/START domain</fullName>
    </submittedName>
</protein>
<gene>
    <name evidence="3" type="ORF">SAMN04488568_12322</name>
</gene>
<sequence>MTPLKITKTLFLKAPAAHVWKFLTQADRLAEWFHRGGADLVAKGEYSLLTNTLGKEGTKMCWGQVIEFDPPHRLVHTFTHDHLKGVETLCSWTLTEAEGGTVLTLEHTGWEKVGEGAFAMAANHDAGWDEHFSRLRRVVS</sequence>
<dbReference type="Pfam" id="PF08327">
    <property type="entry name" value="AHSA1"/>
    <property type="match status" value="1"/>
</dbReference>